<protein>
    <recommendedName>
        <fullName evidence="6">HTH tetR-type domain-containing protein</fullName>
    </recommendedName>
</protein>
<keyword evidence="8" id="KW-1185">Reference proteome</keyword>
<dbReference type="PANTHER" id="PTHR30055:SF234">
    <property type="entry name" value="HTH-TYPE TRANSCRIPTIONAL REGULATOR BETI"/>
    <property type="match status" value="1"/>
</dbReference>
<evidence type="ECO:0000256" key="2">
    <source>
        <dbReference type="ARBA" id="ARBA00023125"/>
    </source>
</evidence>
<dbReference type="Proteomes" id="UP001317870">
    <property type="component" value="Chromosome"/>
</dbReference>
<dbReference type="Gene3D" id="1.10.357.10">
    <property type="entry name" value="Tetracycline Repressor, domain 2"/>
    <property type="match status" value="1"/>
</dbReference>
<reference evidence="7 8" key="1">
    <citation type="submission" date="2022-11" db="EMBL/GenBank/DDBJ databases">
        <title>Genome Sequencing of Nocardia sp. ON39_IFM12276 and assembly.</title>
        <authorList>
            <person name="Shimojima M."/>
            <person name="Toyokawa M."/>
            <person name="Uesaka K."/>
        </authorList>
    </citation>
    <scope>NUCLEOTIDE SEQUENCE [LARGE SCALE GENOMIC DNA]</scope>
    <source>
        <strain evidence="7 8">IFM 12276</strain>
    </source>
</reference>
<organism evidence="7 8">
    <name type="scientific">Nocardia sputorum</name>
    <dbReference type="NCBI Taxonomy" id="2984338"/>
    <lineage>
        <taxon>Bacteria</taxon>
        <taxon>Bacillati</taxon>
        <taxon>Actinomycetota</taxon>
        <taxon>Actinomycetes</taxon>
        <taxon>Mycobacteriales</taxon>
        <taxon>Nocardiaceae</taxon>
        <taxon>Nocardia</taxon>
    </lineage>
</organism>
<sequence>MTRPAQPPFPRRSSGNRPAGARLGVNGDAGQRQRAQHLGPERRRPQVLDAALAIAVEHGIAAVTMAAIAERMNVTRPVVYACFADRVELIEALIQREEGYLVSGVLEVVTPRDVDADETVFVEGFRALLTKAASRPDAWRLVYGNPDPAVAKSFGRGRALVVERCAKLLRPTLRAWGTADAERKLPVLVEQWVSAGEGAVRALLADQDGWTPADLGAFVGAAVYRALRNA</sequence>
<evidence type="ECO:0000256" key="5">
    <source>
        <dbReference type="SAM" id="MobiDB-lite"/>
    </source>
</evidence>
<dbReference type="SUPFAM" id="SSF46689">
    <property type="entry name" value="Homeodomain-like"/>
    <property type="match status" value="1"/>
</dbReference>
<gene>
    <name evidence="7" type="ORF">IFM12276_59380</name>
</gene>
<accession>A0ABM8D649</accession>
<proteinExistence type="predicted"/>
<dbReference type="EMBL" id="AP026978">
    <property type="protein sequence ID" value="BDU02910.1"/>
    <property type="molecule type" value="Genomic_DNA"/>
</dbReference>
<dbReference type="InterPro" id="IPR050109">
    <property type="entry name" value="HTH-type_TetR-like_transc_reg"/>
</dbReference>
<evidence type="ECO:0000313" key="8">
    <source>
        <dbReference type="Proteomes" id="UP001317870"/>
    </source>
</evidence>
<evidence type="ECO:0000256" key="1">
    <source>
        <dbReference type="ARBA" id="ARBA00023015"/>
    </source>
</evidence>
<name>A0ABM8D649_9NOCA</name>
<keyword evidence="2 4" id="KW-0238">DNA-binding</keyword>
<evidence type="ECO:0000256" key="3">
    <source>
        <dbReference type="ARBA" id="ARBA00023163"/>
    </source>
</evidence>
<dbReference type="PROSITE" id="PS50977">
    <property type="entry name" value="HTH_TETR_2"/>
    <property type="match status" value="1"/>
</dbReference>
<feature type="compositionally biased region" description="Pro residues" evidence="5">
    <location>
        <begin position="1"/>
        <end position="10"/>
    </location>
</feature>
<keyword evidence="3" id="KW-0804">Transcription</keyword>
<feature type="DNA-binding region" description="H-T-H motif" evidence="4">
    <location>
        <begin position="64"/>
        <end position="83"/>
    </location>
</feature>
<evidence type="ECO:0000259" key="6">
    <source>
        <dbReference type="PROSITE" id="PS50977"/>
    </source>
</evidence>
<feature type="region of interest" description="Disordered" evidence="5">
    <location>
        <begin position="1"/>
        <end position="43"/>
    </location>
</feature>
<evidence type="ECO:0000256" key="4">
    <source>
        <dbReference type="PROSITE-ProRule" id="PRU00335"/>
    </source>
</evidence>
<dbReference type="PANTHER" id="PTHR30055">
    <property type="entry name" value="HTH-TYPE TRANSCRIPTIONAL REGULATOR RUTR"/>
    <property type="match status" value="1"/>
</dbReference>
<dbReference type="Pfam" id="PF00440">
    <property type="entry name" value="TetR_N"/>
    <property type="match status" value="1"/>
</dbReference>
<evidence type="ECO:0000313" key="7">
    <source>
        <dbReference type="EMBL" id="BDU02910.1"/>
    </source>
</evidence>
<keyword evidence="1" id="KW-0805">Transcription regulation</keyword>
<dbReference type="InterPro" id="IPR009057">
    <property type="entry name" value="Homeodomain-like_sf"/>
</dbReference>
<dbReference type="InterPro" id="IPR001647">
    <property type="entry name" value="HTH_TetR"/>
</dbReference>
<feature type="domain" description="HTH tetR-type" evidence="6">
    <location>
        <begin position="41"/>
        <end position="101"/>
    </location>
</feature>